<dbReference type="EMBL" id="OB792650">
    <property type="protein sequence ID" value="CAD7423174.1"/>
    <property type="molecule type" value="Genomic_DNA"/>
</dbReference>
<keyword evidence="10" id="KW-0472">Membrane</keyword>
<keyword evidence="13" id="KW-0393">Immunoglobulin domain</keyword>
<feature type="domain" description="Fibronectin type-III" evidence="17">
    <location>
        <begin position="1636"/>
        <end position="1732"/>
    </location>
</feature>
<feature type="domain" description="Ig-like" evidence="16">
    <location>
        <begin position="756"/>
        <end position="789"/>
    </location>
</feature>
<organism evidence="18">
    <name type="scientific">Timema monikensis</name>
    <dbReference type="NCBI Taxonomy" id="170555"/>
    <lineage>
        <taxon>Eukaryota</taxon>
        <taxon>Metazoa</taxon>
        <taxon>Ecdysozoa</taxon>
        <taxon>Arthropoda</taxon>
        <taxon>Hexapoda</taxon>
        <taxon>Insecta</taxon>
        <taxon>Pterygota</taxon>
        <taxon>Neoptera</taxon>
        <taxon>Polyneoptera</taxon>
        <taxon>Phasmatodea</taxon>
        <taxon>Timematodea</taxon>
        <taxon>Timematoidea</taxon>
        <taxon>Timematidae</taxon>
        <taxon>Timema</taxon>
    </lineage>
</organism>
<keyword evidence="5" id="KW-0677">Repeat</keyword>
<dbReference type="InterPro" id="IPR036179">
    <property type="entry name" value="Ig-like_dom_sf"/>
</dbReference>
<keyword evidence="8" id="KW-1133">Transmembrane helix</keyword>
<dbReference type="PRINTS" id="PR01838">
    <property type="entry name" value="NCAMFAMILY"/>
</dbReference>
<gene>
    <name evidence="18" type="ORF">TMSB3V08_LOCUS168</name>
</gene>
<dbReference type="FunFam" id="2.60.40.10:FF:000093">
    <property type="entry name" value="Down syndrome cell adhesion molecule, isoform B"/>
    <property type="match status" value="1"/>
</dbReference>
<feature type="domain" description="Fibronectin type-III" evidence="17">
    <location>
        <begin position="1031"/>
        <end position="1130"/>
    </location>
</feature>
<dbReference type="FunFam" id="2.60.40.10:FF:000032">
    <property type="entry name" value="palladin isoform X1"/>
    <property type="match status" value="1"/>
</dbReference>
<evidence type="ECO:0008006" key="19">
    <source>
        <dbReference type="Google" id="ProtNLM"/>
    </source>
</evidence>
<evidence type="ECO:0000256" key="2">
    <source>
        <dbReference type="ARBA" id="ARBA00022475"/>
    </source>
</evidence>
<dbReference type="Gene3D" id="2.60.40.10">
    <property type="entry name" value="Immunoglobulins"/>
    <property type="match status" value="15"/>
</dbReference>
<evidence type="ECO:0000256" key="14">
    <source>
        <dbReference type="ARBA" id="ARBA00034103"/>
    </source>
</evidence>
<dbReference type="PANTHER" id="PTHR13817:SF102">
    <property type="entry name" value="DOWN SYNDROME CELL ADHESION MOLECULE-LIKE PROTEIN DSCAM2"/>
    <property type="match status" value="1"/>
</dbReference>
<dbReference type="CDD" id="cd00063">
    <property type="entry name" value="FN3"/>
    <property type="match status" value="6"/>
</dbReference>
<evidence type="ECO:0000256" key="7">
    <source>
        <dbReference type="ARBA" id="ARBA00022902"/>
    </source>
</evidence>
<evidence type="ECO:0000259" key="16">
    <source>
        <dbReference type="PROSITE" id="PS50835"/>
    </source>
</evidence>
<keyword evidence="3" id="KW-0812">Transmembrane</keyword>
<keyword evidence="9" id="KW-0770">Synapse</keyword>
<dbReference type="InterPro" id="IPR003599">
    <property type="entry name" value="Ig_sub"/>
</dbReference>
<keyword evidence="6" id="KW-0130">Cell adhesion</keyword>
<dbReference type="SMART" id="SM00408">
    <property type="entry name" value="IGc2"/>
    <property type="match status" value="8"/>
</dbReference>
<dbReference type="InterPro" id="IPR007110">
    <property type="entry name" value="Ig-like_dom"/>
</dbReference>
<name>A0A7R9HIA5_9NEOP</name>
<feature type="region of interest" description="Disordered" evidence="15">
    <location>
        <begin position="1908"/>
        <end position="2021"/>
    </location>
</feature>
<dbReference type="InterPro" id="IPR009138">
    <property type="entry name" value="Neural_cell_adh"/>
</dbReference>
<feature type="domain" description="Fibronectin type-III" evidence="17">
    <location>
        <begin position="1504"/>
        <end position="1595"/>
    </location>
</feature>
<dbReference type="GO" id="GO:0048812">
    <property type="term" value="P:neuron projection morphogenesis"/>
    <property type="evidence" value="ECO:0007669"/>
    <property type="project" value="UniProtKB-ARBA"/>
</dbReference>
<feature type="domain" description="Ig-like" evidence="16">
    <location>
        <begin position="223"/>
        <end position="327"/>
    </location>
</feature>
<protein>
    <recommendedName>
        <fullName evidence="19">Down syndrome cell adhesion molecule-like protein Dscam2</fullName>
    </recommendedName>
</protein>
<feature type="domain" description="Ig-like" evidence="16">
    <location>
        <begin position="333"/>
        <end position="426"/>
    </location>
</feature>
<dbReference type="InterPro" id="IPR013098">
    <property type="entry name" value="Ig_I-set"/>
</dbReference>
<dbReference type="FunFam" id="2.60.40.10:FF:000120">
    <property type="entry name" value="Down syndrome cell adhesion molecule like 1"/>
    <property type="match status" value="1"/>
</dbReference>
<evidence type="ECO:0000256" key="8">
    <source>
        <dbReference type="ARBA" id="ARBA00022989"/>
    </source>
</evidence>
<feature type="domain" description="Ig-like" evidence="16">
    <location>
        <begin position="831"/>
        <end position="927"/>
    </location>
</feature>
<evidence type="ECO:0000256" key="4">
    <source>
        <dbReference type="ARBA" id="ARBA00022729"/>
    </source>
</evidence>
<dbReference type="Pfam" id="PF07679">
    <property type="entry name" value="I-set"/>
    <property type="match status" value="3"/>
</dbReference>
<dbReference type="Pfam" id="PF00041">
    <property type="entry name" value="fn3"/>
    <property type="match status" value="5"/>
</dbReference>
<evidence type="ECO:0000313" key="18">
    <source>
        <dbReference type="EMBL" id="CAD7423174.1"/>
    </source>
</evidence>
<sequence length="2097" mass="233412">MNHVNFSVPIGLVYKLGKYPALPSSSRLSVPECDLSSFKLGGSLRVTTVKIRTTPHNHWTILQHYYSSDARGSTARRWFYRQNAHETPIEEVDHFLVRDGTLVIPSVKESDAGTYFCNASNKEGSEVLEMQLSVSASLQVHIHPTRQTVDLGKSADLVCSITGFPQFRCVVVSEPGYVLKDLEFYSQLVTWVFSPKGIGKVELEEVNPHLRGGRVENRLGKKPPVHPTEIRTSVFPSSAVELNTTSALANYATEASHYVKYIRRIVIVLLTSVFWLKDSQPLRTGARVRLVAKEHVHLVEVAKEDRGMYQCVVKNDVEMAQGTAELALGEVYPQLVYKFIDQTMQPGPSVSLKCSASGNPTPQINWLLDGFPLTHNDRLMIGQYVTVFGDVISHVNISSVKTEDGGEYECVAENKAGKARHADRLNIYGPPHVRHMSPIPAVAGKHLIIKCPVAGYPIESIVWEKDGVRLPTNIRQRVNMSVLMVENVQLGSDQGNYACTARNKQNISSHRSVEVRVLVPPKITPFIFARDLNVGDRTSIQCVVVNGDLPLHFSWVKDNKGSLTSTTSTTSTVTSTEHITLRQYDDFTSALSISRITRAHSGDYTCRVSNDAATVTHTAQLRVNVGVPRPLQVQRGLAGNEPFAALLSGTNTCPVLVPPRISPFYFEKGVTEGMRTQLMCTASQGDRPFNITWRKDARSLGPAADEWINVSDYAPFSSILTINSVTSSHSGNFTCVVDNQAGTAEYTAHLSVTVPPRWVVEPSDQSVVVGNNIILQCQVDGFPEPSIIWKQAIGREPGEYRELDYHGQRIQAMANGSLIIPHVSEEHEAGPRFKVRSRQETARKGELVHLRCEAEGDPPMEITWKAKGSRVDPGFDIRYLVKVTPLPHGVLSELSIVEASHLDRGEYTCIASNAFGQDYTNIQLLVQEPPIFPRNLQVAEQTSRSIQLTWSPSLGDSPVTSYILQYKENRDVWHEHNPQKVVSGDRTFLIVQGLKPATLYHFRLYAENQLGTSAPSDVLHGITESEVPSGPPLQVNVEPMSSTQLRITWHPPERELWNGDLLGYNIGYRKLGTDKDTYNWTRVAVAGETMGDFRLAGLDKFAQYSIILEAFNTKGDGPPSDQIIAQTLEDVPSAAPMALSCSALTSQNLQVMWHPPPTHLTHGNIQAYKLYYEPTEEWYETDVRETKVTTALTSVLHGLLPFTNYSLQILASTKAGDGVLSPVTYCMTEEAVPEAPERVKAVVVSEDTVVVSWLPPRRPNGLLTKYTVYIRVMEQGQEMKVIKGTLPAQHTHYDAVGLSTKETYEAWVTASNKVGEGPSTMVVTLKPRSVVPAAIVSFGQMLVVAWKVNVKMICLCVGIPRPIAEWKLGDQKLHSQPRIRRRCVQTRVRRVRKRSARLFRQRQSRWEVEWSLGNTARLGWVATQLNSDQGTTVSNTLHCCLTLSNGTKGIFPLVRENVSDNGSGNMDCGAVQVVERVVGAACESVEERYKGRLNSEAQHLVYVPPTAPLLLATTITLNSVQLQWKQGDNGGAAVKGFLLAYRREFGEWEEISVERRATTYLLEGLRCGTRYQFRMAGLRCGTRYQFRMAGKTRLNNYLLDGLRCGTRYQFRMAAFNKIGSGSASSLEVARTKGGKPIAPPSARFLKINSTSVHLILSAWQDADCPILYFVVESRRDGPTNENEWRLVSNNILPQQRFPLVDLTPGTRYFLRVAGHNHAGSTLAEYDFTTLSPNTEFDEEMLYRVRQEPSIISRAVSRALGVSPSTILQVQVLHEDGMEPYHARKVRVISERVYDPRKQTVVSCVGHPLPDTGLTNLPEEIPFYLDSHVIVPKPIQEDLCLHESQTTAVLDNKQNLEQREQYYATVRKPLHSPNRDVSGLERIPEYSEDIYPYATFHLAEQENMASNPQLHSSFGYESRNSDTLQVKQCDTDQYSKVRGTRSRRKSKSFKSESEEYDSLGSDSDTEQGTSSRTESSNHLDDPGSGAGTSRAGVHRPGHHSNLRTLEEKDGNGADVMGSKSRNDVKNGNVIIRVNPPVRLTQSEETTFILNHKLNPPCGFSDGLEPSEAECDLDSMKRLRLAINVFAPSSDNQDFTIAV</sequence>
<dbReference type="InterPro" id="IPR050964">
    <property type="entry name" value="Striated_Muscle_Regulatory"/>
</dbReference>
<dbReference type="CDD" id="cd00096">
    <property type="entry name" value="Ig"/>
    <property type="match status" value="1"/>
</dbReference>
<dbReference type="FunFam" id="2.60.40.10:FF:000104">
    <property type="entry name" value="Down syndrome cell adhesion molecule b"/>
    <property type="match status" value="1"/>
</dbReference>
<dbReference type="GO" id="GO:0045202">
    <property type="term" value="C:synapse"/>
    <property type="evidence" value="ECO:0007669"/>
    <property type="project" value="UniProtKB-SubCell"/>
</dbReference>
<dbReference type="GO" id="GO:0007416">
    <property type="term" value="P:synapse assembly"/>
    <property type="evidence" value="ECO:0007669"/>
    <property type="project" value="TreeGrafter"/>
</dbReference>
<reference evidence="18" key="1">
    <citation type="submission" date="2020-11" db="EMBL/GenBank/DDBJ databases">
        <authorList>
            <person name="Tran Van P."/>
        </authorList>
    </citation>
    <scope>NUCLEOTIDE SEQUENCE</scope>
</reference>
<evidence type="ECO:0000256" key="13">
    <source>
        <dbReference type="ARBA" id="ARBA00023319"/>
    </source>
</evidence>
<dbReference type="GO" id="GO:0007156">
    <property type="term" value="P:homophilic cell adhesion via plasma membrane adhesion molecules"/>
    <property type="evidence" value="ECO:0007669"/>
    <property type="project" value="TreeGrafter"/>
</dbReference>
<dbReference type="SUPFAM" id="SSF48726">
    <property type="entry name" value="Immunoglobulin"/>
    <property type="match status" value="8"/>
</dbReference>
<feature type="domain" description="Ig-like" evidence="16">
    <location>
        <begin position="521"/>
        <end position="622"/>
    </location>
</feature>
<dbReference type="Pfam" id="PF25059">
    <property type="entry name" value="FN3_DSCAM-DSCAML_C"/>
    <property type="match status" value="1"/>
</dbReference>
<keyword evidence="11" id="KW-1015">Disulfide bond</keyword>
<dbReference type="PROSITE" id="PS50835">
    <property type="entry name" value="IG_LIKE"/>
    <property type="match status" value="8"/>
</dbReference>
<evidence type="ECO:0000256" key="10">
    <source>
        <dbReference type="ARBA" id="ARBA00023136"/>
    </source>
</evidence>
<evidence type="ECO:0000256" key="15">
    <source>
        <dbReference type="SAM" id="MobiDB-lite"/>
    </source>
</evidence>
<dbReference type="GO" id="GO:0005886">
    <property type="term" value="C:plasma membrane"/>
    <property type="evidence" value="ECO:0007669"/>
    <property type="project" value="UniProtKB-SubCell"/>
</dbReference>
<evidence type="ECO:0000259" key="17">
    <source>
        <dbReference type="PROSITE" id="PS50853"/>
    </source>
</evidence>
<keyword evidence="2" id="KW-1003">Cell membrane</keyword>
<evidence type="ECO:0000256" key="1">
    <source>
        <dbReference type="ARBA" id="ARBA00004251"/>
    </source>
</evidence>
<feature type="domain" description="Ig-like" evidence="16">
    <location>
        <begin position="77"/>
        <end position="135"/>
    </location>
</feature>
<dbReference type="PROSITE" id="PS50853">
    <property type="entry name" value="FN3"/>
    <property type="match status" value="6"/>
</dbReference>
<feature type="domain" description="Ig-like" evidence="16">
    <location>
        <begin position="659"/>
        <end position="751"/>
    </location>
</feature>
<evidence type="ECO:0000256" key="9">
    <source>
        <dbReference type="ARBA" id="ARBA00023018"/>
    </source>
</evidence>
<dbReference type="CDD" id="cd20956">
    <property type="entry name" value="IgI_4_Dscam"/>
    <property type="match status" value="1"/>
</dbReference>
<dbReference type="InterPro" id="IPR013783">
    <property type="entry name" value="Ig-like_fold"/>
</dbReference>
<dbReference type="InterPro" id="IPR056754">
    <property type="entry name" value="DSCAM/DSCAML_C"/>
</dbReference>
<dbReference type="FunFam" id="2.60.40.10:FF:000017">
    <property type="entry name" value="Down syndrome cell adhesion molecule b"/>
    <property type="match status" value="1"/>
</dbReference>
<dbReference type="SMART" id="SM00409">
    <property type="entry name" value="IG"/>
    <property type="match status" value="8"/>
</dbReference>
<evidence type="ECO:0000256" key="12">
    <source>
        <dbReference type="ARBA" id="ARBA00023180"/>
    </source>
</evidence>
<dbReference type="Pfam" id="PF13927">
    <property type="entry name" value="Ig_3"/>
    <property type="match status" value="4"/>
</dbReference>
<evidence type="ECO:0000256" key="3">
    <source>
        <dbReference type="ARBA" id="ARBA00022692"/>
    </source>
</evidence>
<feature type="compositionally biased region" description="Basic residues" evidence="15">
    <location>
        <begin position="1937"/>
        <end position="1947"/>
    </location>
</feature>
<feature type="domain" description="Ig-like" evidence="16">
    <location>
        <begin position="431"/>
        <end position="514"/>
    </location>
</feature>
<proteinExistence type="predicted"/>
<keyword evidence="4" id="KW-0732">Signal</keyword>
<feature type="domain" description="Fibronectin type-III" evidence="17">
    <location>
        <begin position="932"/>
        <end position="1026"/>
    </location>
</feature>
<dbReference type="SUPFAM" id="SSF49265">
    <property type="entry name" value="Fibronectin type III"/>
    <property type="match status" value="4"/>
</dbReference>
<dbReference type="InterPro" id="IPR036116">
    <property type="entry name" value="FN3_sf"/>
</dbReference>
<keyword evidence="12" id="KW-0325">Glycoprotein</keyword>
<comment type="subcellular location">
    <subcellularLocation>
        <location evidence="1">Cell membrane</location>
        <topology evidence="1">Single-pass type I membrane protein</topology>
    </subcellularLocation>
    <subcellularLocation>
        <location evidence="14">Synapse</location>
    </subcellularLocation>
</comment>
<dbReference type="FunFam" id="2.60.40.10:FF:000333">
    <property type="entry name" value="Down syndrome cell adhesion molecule"/>
    <property type="match status" value="2"/>
</dbReference>
<accession>A0A7R9HIA5</accession>
<dbReference type="PANTHER" id="PTHR13817">
    <property type="entry name" value="TITIN"/>
    <property type="match status" value="1"/>
</dbReference>
<feature type="compositionally biased region" description="Basic residues" evidence="15">
    <location>
        <begin position="1991"/>
        <end position="2000"/>
    </location>
</feature>
<feature type="domain" description="Fibronectin type-III" evidence="17">
    <location>
        <begin position="1235"/>
        <end position="1333"/>
    </location>
</feature>
<dbReference type="SMART" id="SM00060">
    <property type="entry name" value="FN3"/>
    <property type="match status" value="6"/>
</dbReference>
<feature type="domain" description="Fibronectin type-III" evidence="17">
    <location>
        <begin position="1135"/>
        <end position="1231"/>
    </location>
</feature>
<feature type="compositionally biased region" description="Polar residues" evidence="15">
    <location>
        <begin position="1959"/>
        <end position="1973"/>
    </location>
</feature>
<evidence type="ECO:0000256" key="6">
    <source>
        <dbReference type="ARBA" id="ARBA00022889"/>
    </source>
</evidence>
<keyword evidence="7" id="KW-0524">Neurogenesis</keyword>
<evidence type="ECO:0000256" key="11">
    <source>
        <dbReference type="ARBA" id="ARBA00023157"/>
    </source>
</evidence>
<dbReference type="InterPro" id="IPR003961">
    <property type="entry name" value="FN3_dom"/>
</dbReference>
<dbReference type="InterPro" id="IPR003598">
    <property type="entry name" value="Ig_sub2"/>
</dbReference>
<evidence type="ECO:0000256" key="5">
    <source>
        <dbReference type="ARBA" id="ARBA00022737"/>
    </source>
</evidence>